<dbReference type="GeneID" id="55992090"/>
<dbReference type="Proteomes" id="UP000509510">
    <property type="component" value="Chromosome II"/>
</dbReference>
<name>A0A7H8QVG4_TALRU</name>
<organism evidence="2 3">
    <name type="scientific">Talaromyces rugulosus</name>
    <name type="common">Penicillium rugulosum</name>
    <dbReference type="NCBI Taxonomy" id="121627"/>
    <lineage>
        <taxon>Eukaryota</taxon>
        <taxon>Fungi</taxon>
        <taxon>Dikarya</taxon>
        <taxon>Ascomycota</taxon>
        <taxon>Pezizomycotina</taxon>
        <taxon>Eurotiomycetes</taxon>
        <taxon>Eurotiomycetidae</taxon>
        <taxon>Eurotiales</taxon>
        <taxon>Trichocomaceae</taxon>
        <taxon>Talaromyces</taxon>
        <taxon>Talaromyces sect. Islandici</taxon>
    </lineage>
</organism>
<protein>
    <recommendedName>
        <fullName evidence="1">AB hydrolase-1 domain-containing protein</fullName>
    </recommendedName>
</protein>
<dbReference type="InterPro" id="IPR050266">
    <property type="entry name" value="AB_hydrolase_sf"/>
</dbReference>
<dbReference type="PRINTS" id="PR00412">
    <property type="entry name" value="EPOXHYDRLASE"/>
</dbReference>
<proteinExistence type="predicted"/>
<gene>
    <name evidence="2" type="ORF">TRUGW13939_04589</name>
</gene>
<dbReference type="EMBL" id="CP055899">
    <property type="protein sequence ID" value="QKX57475.1"/>
    <property type="molecule type" value="Genomic_DNA"/>
</dbReference>
<dbReference type="Pfam" id="PF12697">
    <property type="entry name" value="Abhydrolase_6"/>
    <property type="match status" value="1"/>
</dbReference>
<dbReference type="GO" id="GO:0046464">
    <property type="term" value="P:acylglycerol catabolic process"/>
    <property type="evidence" value="ECO:0007669"/>
    <property type="project" value="TreeGrafter"/>
</dbReference>
<dbReference type="GO" id="GO:0047372">
    <property type="term" value="F:monoacylglycerol lipase activity"/>
    <property type="evidence" value="ECO:0007669"/>
    <property type="project" value="TreeGrafter"/>
</dbReference>
<keyword evidence="3" id="KW-1185">Reference proteome</keyword>
<feature type="domain" description="AB hydrolase-1" evidence="1">
    <location>
        <begin position="54"/>
        <end position="287"/>
    </location>
</feature>
<evidence type="ECO:0000313" key="2">
    <source>
        <dbReference type="EMBL" id="QKX57475.1"/>
    </source>
</evidence>
<reference evidence="3" key="1">
    <citation type="submission" date="2020-06" db="EMBL/GenBank/DDBJ databases">
        <title>A chromosome-scale genome assembly of Talaromyces rugulosus W13939.</title>
        <authorList>
            <person name="Wang B."/>
            <person name="Guo L."/>
            <person name="Ye K."/>
            <person name="Wang L."/>
        </authorList>
    </citation>
    <scope>NUCLEOTIDE SEQUENCE [LARGE SCALE GENOMIC DNA]</scope>
    <source>
        <strain evidence="3">W13939</strain>
    </source>
</reference>
<dbReference type="AlphaFoldDB" id="A0A7H8QVG4"/>
<dbReference type="InterPro" id="IPR000073">
    <property type="entry name" value="AB_hydrolase_1"/>
</dbReference>
<dbReference type="RefSeq" id="XP_035343653.1">
    <property type="nucleotide sequence ID" value="XM_035487760.1"/>
</dbReference>
<accession>A0A7H8QVG4</accession>
<dbReference type="SUPFAM" id="SSF53474">
    <property type="entry name" value="alpha/beta-Hydrolases"/>
    <property type="match status" value="1"/>
</dbReference>
<dbReference type="KEGG" id="trg:TRUGW13939_04589"/>
<dbReference type="InterPro" id="IPR029058">
    <property type="entry name" value="AB_hydrolase_fold"/>
</dbReference>
<dbReference type="Gene3D" id="3.40.50.1820">
    <property type="entry name" value="alpha/beta hydrolase"/>
    <property type="match status" value="1"/>
</dbReference>
<dbReference type="GO" id="GO:0016020">
    <property type="term" value="C:membrane"/>
    <property type="evidence" value="ECO:0007669"/>
    <property type="project" value="TreeGrafter"/>
</dbReference>
<dbReference type="InterPro" id="IPR000639">
    <property type="entry name" value="Epox_hydrolase-like"/>
</dbReference>
<dbReference type="PANTHER" id="PTHR43798:SF33">
    <property type="entry name" value="HYDROLASE, PUTATIVE (AFU_ORTHOLOGUE AFUA_2G14860)-RELATED"/>
    <property type="match status" value="1"/>
</dbReference>
<dbReference type="OrthoDB" id="19657at2759"/>
<evidence type="ECO:0000259" key="1">
    <source>
        <dbReference type="Pfam" id="PF12697"/>
    </source>
</evidence>
<evidence type="ECO:0000313" key="3">
    <source>
        <dbReference type="Proteomes" id="UP000509510"/>
    </source>
</evidence>
<dbReference type="PANTHER" id="PTHR43798">
    <property type="entry name" value="MONOACYLGLYCEROL LIPASE"/>
    <property type="match status" value="1"/>
</dbReference>
<sequence length="298" mass="32395">MVSSSTIEVPHLGGIKAGYALSDNRYDPSKPTVVMINSMCTTVALYNDQFEDKKLTDAVNLLAVEPLGHGSTSSSTEHFTYWDSAIMALQVMDKLGIKNAFALGTSQGGWVVVRMALLMPEKILGLLPLGTSMDYESAESRALGAWEPASIIAPFVEKWTAKTETPEFVVDDVWCGMVASLGFSGTVSAETTTFFKKAVKSTYVGDEGRKKVRMASMNLLSRDGLLLRLQDIKCPVYWLQGTEDAPFGTTLPAEQVKLFVSSKEAKLRIVEGGGHYLNATSPAEVNESILEIVSKYSN</sequence>